<reference evidence="3 4" key="1">
    <citation type="submission" date="2018-07" db="EMBL/GenBank/DDBJ databases">
        <title>Pedobacter sp. nov., isolated from soil.</title>
        <authorList>
            <person name="Zhou L.Y."/>
            <person name="Du Z.J."/>
        </authorList>
    </citation>
    <scope>NUCLEOTIDE SEQUENCE [LARGE SCALE GENOMIC DNA]</scope>
    <source>
        <strain evidence="3 4">JDX94</strain>
    </source>
</reference>
<evidence type="ECO:0000313" key="4">
    <source>
        <dbReference type="Proteomes" id="UP000253961"/>
    </source>
</evidence>
<evidence type="ECO:0000313" key="3">
    <source>
        <dbReference type="EMBL" id="RDC55834.1"/>
    </source>
</evidence>
<name>A0A369PTH7_9SPHI</name>
<evidence type="ECO:0000259" key="2">
    <source>
        <dbReference type="Pfam" id="PF13439"/>
    </source>
</evidence>
<sequence>MPKKKILHITLATGGVKTYVSHVLEHANAGKFEFVVVAPANELFEAFCRERSIAYYIADLDRNNSLFFNLELLFRMIRIIKKEKPDLIHAHSAKGGFIGRLAAKFVKTRLIYTPHAFSYLSFVGLKRMVFYLMEYMVKKQTTLLLAISHTEANCAIYQLGFPKDSVSVILNSISIIDLAEHDYARPIQQICMIGRLTIQKNPMLFLQIAKKLVGKYPHLVFSILGAGIHDDLKTEIDNYVEHFQLGKNVRIENWAAHSSKFLEQADLYVSTSVFEGLPFSLLEAMLHGVPCIVSKVDGNIDVIQNNENGFSCLSIKEFCEKIEDMIENQGLRRQIGNAGRNYVVQYHNIASAIKKLEEVYQNI</sequence>
<dbReference type="AlphaFoldDB" id="A0A369PTH7"/>
<dbReference type="EMBL" id="QPKV01000006">
    <property type="protein sequence ID" value="RDC55834.1"/>
    <property type="molecule type" value="Genomic_DNA"/>
</dbReference>
<evidence type="ECO:0000259" key="1">
    <source>
        <dbReference type="Pfam" id="PF00534"/>
    </source>
</evidence>
<organism evidence="3 4">
    <name type="scientific">Pedobacter chinensis</name>
    <dbReference type="NCBI Taxonomy" id="2282421"/>
    <lineage>
        <taxon>Bacteria</taxon>
        <taxon>Pseudomonadati</taxon>
        <taxon>Bacteroidota</taxon>
        <taxon>Sphingobacteriia</taxon>
        <taxon>Sphingobacteriales</taxon>
        <taxon>Sphingobacteriaceae</taxon>
        <taxon>Pedobacter</taxon>
    </lineage>
</organism>
<dbReference type="InterPro" id="IPR001296">
    <property type="entry name" value="Glyco_trans_1"/>
</dbReference>
<feature type="domain" description="Glycosyl transferase family 1" evidence="1">
    <location>
        <begin position="189"/>
        <end position="341"/>
    </location>
</feature>
<protein>
    <submittedName>
        <fullName evidence="3">Glycosyltransferase family 1 protein</fullName>
    </submittedName>
</protein>
<dbReference type="PANTHER" id="PTHR12526">
    <property type="entry name" value="GLYCOSYLTRANSFERASE"/>
    <property type="match status" value="1"/>
</dbReference>
<keyword evidence="3" id="KW-0808">Transferase</keyword>
<dbReference type="PANTHER" id="PTHR12526:SF630">
    <property type="entry name" value="GLYCOSYLTRANSFERASE"/>
    <property type="match status" value="1"/>
</dbReference>
<accession>A0A369PTH7</accession>
<dbReference type="Pfam" id="PF00534">
    <property type="entry name" value="Glycos_transf_1"/>
    <property type="match status" value="1"/>
</dbReference>
<dbReference type="Proteomes" id="UP000253961">
    <property type="component" value="Unassembled WGS sequence"/>
</dbReference>
<dbReference type="OrthoDB" id="9790710at2"/>
<feature type="domain" description="Glycosyltransferase subfamily 4-like N-terminal" evidence="2">
    <location>
        <begin position="14"/>
        <end position="173"/>
    </location>
</feature>
<proteinExistence type="predicted"/>
<dbReference type="Pfam" id="PF13439">
    <property type="entry name" value="Glyco_transf_4"/>
    <property type="match status" value="1"/>
</dbReference>
<dbReference type="Gene3D" id="3.40.50.2000">
    <property type="entry name" value="Glycogen Phosphorylase B"/>
    <property type="match status" value="2"/>
</dbReference>
<dbReference type="GO" id="GO:0016757">
    <property type="term" value="F:glycosyltransferase activity"/>
    <property type="evidence" value="ECO:0007669"/>
    <property type="project" value="InterPro"/>
</dbReference>
<dbReference type="RefSeq" id="WP_115403870.1">
    <property type="nucleotide sequence ID" value="NZ_QPKV01000006.1"/>
</dbReference>
<dbReference type="SUPFAM" id="SSF53756">
    <property type="entry name" value="UDP-Glycosyltransferase/glycogen phosphorylase"/>
    <property type="match status" value="1"/>
</dbReference>
<keyword evidence="4" id="KW-1185">Reference proteome</keyword>
<gene>
    <name evidence="3" type="ORF">DU508_16370</name>
</gene>
<comment type="caution">
    <text evidence="3">The sequence shown here is derived from an EMBL/GenBank/DDBJ whole genome shotgun (WGS) entry which is preliminary data.</text>
</comment>
<dbReference type="InterPro" id="IPR028098">
    <property type="entry name" value="Glyco_trans_4-like_N"/>
</dbReference>